<dbReference type="PANTHER" id="PTHR15172:SF1">
    <property type="entry name" value="GALACTOCEREBROSIDASE"/>
    <property type="match status" value="1"/>
</dbReference>
<dbReference type="Gene3D" id="2.80.10.50">
    <property type="match status" value="1"/>
</dbReference>
<comment type="similarity">
    <text evidence="1">Belongs to the glycosyl hydrolase 59 family.</text>
</comment>
<dbReference type="CDD" id="cd23418">
    <property type="entry name" value="beta-trefoil_Ricin_XLN-like"/>
    <property type="match status" value="1"/>
</dbReference>
<dbReference type="PRINTS" id="PR00850">
    <property type="entry name" value="GLHYDRLASE59"/>
</dbReference>
<dbReference type="Gene3D" id="2.60.120.560">
    <property type="entry name" value="Exo-inulinase, domain 1"/>
    <property type="match status" value="1"/>
</dbReference>
<dbReference type="InterPro" id="IPR017853">
    <property type="entry name" value="GH"/>
</dbReference>
<reference evidence="8 9" key="1">
    <citation type="journal article" date="2014" name="J. Biotechnol.">
        <title>Complete genome sequence of the actinobacterium Actinoplanes friuliensis HAG 010964, producer of the lipopeptide antibiotic friulimycin.</title>
        <authorList>
            <person name="Ruckert C."/>
            <person name="Szczepanowski R."/>
            <person name="Albersmeier A."/>
            <person name="Goesmann A."/>
            <person name="Fischer N."/>
            <person name="Steinkamper A."/>
            <person name="Puhler A."/>
            <person name="Biener R."/>
            <person name="Schwartz D."/>
            <person name="Kalinowski J."/>
        </authorList>
    </citation>
    <scope>NUCLEOTIDE SEQUENCE [LARGE SCALE GENOMIC DNA]</scope>
    <source>
        <strain evidence="8 9">DSM 7358</strain>
    </source>
</reference>
<dbReference type="SUPFAM" id="SSF50370">
    <property type="entry name" value="Ricin B-like lectins"/>
    <property type="match status" value="1"/>
</dbReference>
<dbReference type="STRING" id="1246995.AFR_29160"/>
<dbReference type="GO" id="GO:0006683">
    <property type="term" value="P:galactosylceramide catabolic process"/>
    <property type="evidence" value="ECO:0007669"/>
    <property type="project" value="InterPro"/>
</dbReference>
<keyword evidence="4" id="KW-0442">Lipid degradation</keyword>
<dbReference type="EC" id="3.2.1.46" evidence="2"/>
<dbReference type="GO" id="GO:0005764">
    <property type="term" value="C:lysosome"/>
    <property type="evidence" value="ECO:0007669"/>
    <property type="project" value="TreeGrafter"/>
</dbReference>
<accession>U5W4H4</accession>
<evidence type="ECO:0000256" key="6">
    <source>
        <dbReference type="SAM" id="SignalP"/>
    </source>
</evidence>
<dbReference type="KEGG" id="afs:AFR_29160"/>
<dbReference type="SUPFAM" id="SSF51445">
    <property type="entry name" value="(Trans)glycosidases"/>
    <property type="match status" value="1"/>
</dbReference>
<keyword evidence="6" id="KW-0732">Signal</keyword>
<sequence length="797" mass="83299">MDPQMTRPPRTLAVLAVSSLLAALGVVAGFAAPAQAATAITVNGASGGRTFDGVGAVSGGGGNSRLLIDYPEPQRSQILDYLFRPGYGAALQTLKVEIGGDTNSTSGAEPSHAHFRGDLDCNRGYQWWIMEEAKRRNPAIQLIGLPWGAPGWIGNGTFLSGDLSGYLLSWLGCARQHNLTIDYLVPAQNERQWNAGTTIAVRNALDANGYGNVKIEVAEDWTYSPADQFAANPALRDAVDAIGVHYSCGYLTDQKTCTSSATAINSGKALWSSENGSQDYNGGAKPLARGINRTYLDAKMTGYQNWDLVASTTPNNLWPTVGLVLANQPWSGFYSVGKDVWSIAHTTQFTEPGWKYLDSSSGYIAGNRNNGSYITMRSPDSADYSMIIEAMDASGAQTLDLSVTGGLSTGAVHVWASNLNSSNPADHFTRQADITPSGGRYSLTVQPGYQYTITTTTGQGKGTATGPGQGTLALPHTDNFDSYPAGREAKYLMDMQGAFETVACGGGRTGMCVRQASTQAPITWKALSDPYAELGSTTWTNYTVQADVMLERSGYAELLGRVGGQELMNPGALNAYHLRVSDTGAWSVLRTNTSAQTTTLRSGSTAALGTGRWHSVALGFSGSTITATVDGAVVGTVADSTLGSGLAGIGTSQGQTAQFDNLNIAAGAGGGTSPVLRNVNANRCLDVPNASQANGTQLALWDCNAGANQQWTATAAGQLQVYGTKCLDAGAGTSGTRAVIAACTGAAGQQWRLNADDSVTSAQSGLCLDASGAGTANGTAVILWTCTNGTNQKWRRS</sequence>
<dbReference type="PANTHER" id="PTHR15172">
    <property type="entry name" value="GALACTOCEREBROSIDASE"/>
    <property type="match status" value="1"/>
</dbReference>
<dbReference type="Pfam" id="PF02057">
    <property type="entry name" value="Glyco_hydro_59"/>
    <property type="match status" value="1"/>
</dbReference>
<dbReference type="SMR" id="U5W4H4"/>
<evidence type="ECO:0000256" key="1">
    <source>
        <dbReference type="ARBA" id="ARBA00005637"/>
    </source>
</evidence>
<dbReference type="SUPFAM" id="SSF49899">
    <property type="entry name" value="Concanavalin A-like lectins/glucanases"/>
    <property type="match status" value="1"/>
</dbReference>
<evidence type="ECO:0000256" key="5">
    <source>
        <dbReference type="ARBA" id="ARBA00033098"/>
    </source>
</evidence>
<keyword evidence="9" id="KW-1185">Reference proteome</keyword>
<name>U5W4H4_9ACTN</name>
<evidence type="ECO:0000313" key="9">
    <source>
        <dbReference type="Proteomes" id="UP000017746"/>
    </source>
</evidence>
<evidence type="ECO:0000256" key="2">
    <source>
        <dbReference type="ARBA" id="ARBA00012657"/>
    </source>
</evidence>
<dbReference type="Pfam" id="PF21708">
    <property type="entry name" value="Glyco_hydro_59_C"/>
    <property type="match status" value="1"/>
</dbReference>
<dbReference type="SMART" id="SM00458">
    <property type="entry name" value="RICIN"/>
    <property type="match status" value="1"/>
</dbReference>
<dbReference type="InterPro" id="IPR013320">
    <property type="entry name" value="ConA-like_dom_sf"/>
</dbReference>
<dbReference type="Gene3D" id="3.20.20.70">
    <property type="entry name" value="Aldolase class I"/>
    <property type="match status" value="1"/>
</dbReference>
<gene>
    <name evidence="8" type="ORF">AFR_29160</name>
</gene>
<dbReference type="InterPro" id="IPR049162">
    <property type="entry name" value="GH59_C"/>
</dbReference>
<keyword evidence="3" id="KW-0746">Sphingolipid metabolism</keyword>
<dbReference type="Proteomes" id="UP000017746">
    <property type="component" value="Chromosome"/>
</dbReference>
<feature type="signal peptide" evidence="6">
    <location>
        <begin position="1"/>
        <end position="36"/>
    </location>
</feature>
<dbReference type="PATRIC" id="fig|1246995.3.peg.5907"/>
<organism evidence="8 9">
    <name type="scientific">Actinoplanes friuliensis DSM 7358</name>
    <dbReference type="NCBI Taxonomy" id="1246995"/>
    <lineage>
        <taxon>Bacteria</taxon>
        <taxon>Bacillati</taxon>
        <taxon>Actinomycetota</taxon>
        <taxon>Actinomycetes</taxon>
        <taxon>Micromonosporales</taxon>
        <taxon>Micromonosporaceae</taxon>
        <taxon>Actinoplanes</taxon>
    </lineage>
</organism>
<feature type="domain" description="Ricin B lectin" evidence="7">
    <location>
        <begin position="673"/>
        <end position="797"/>
    </location>
</feature>
<dbReference type="AlphaFoldDB" id="U5W4H4"/>
<evidence type="ECO:0000256" key="3">
    <source>
        <dbReference type="ARBA" id="ARBA00022919"/>
    </source>
</evidence>
<dbReference type="InterPro" id="IPR049161">
    <property type="entry name" value="GH59_cat"/>
</dbReference>
<feature type="chain" id="PRO_5004666081" description="galactosylceramidase" evidence="6">
    <location>
        <begin position="37"/>
        <end position="797"/>
    </location>
</feature>
<dbReference type="InterPro" id="IPR013785">
    <property type="entry name" value="Aldolase_TIM"/>
</dbReference>
<keyword evidence="4" id="KW-0443">Lipid metabolism</keyword>
<dbReference type="PROSITE" id="PS50231">
    <property type="entry name" value="RICIN_B_LECTIN"/>
    <property type="match status" value="1"/>
</dbReference>
<evidence type="ECO:0000259" key="7">
    <source>
        <dbReference type="SMART" id="SM00458"/>
    </source>
</evidence>
<dbReference type="eggNOG" id="COG5520">
    <property type="taxonomic scope" value="Bacteria"/>
</dbReference>
<dbReference type="Gene3D" id="3.20.20.80">
    <property type="entry name" value="Glycosidases"/>
    <property type="match status" value="1"/>
</dbReference>
<dbReference type="InterPro" id="IPR001286">
    <property type="entry name" value="Glyco_hydro_59"/>
</dbReference>
<dbReference type="Pfam" id="PF00652">
    <property type="entry name" value="Ricin_B_lectin"/>
    <property type="match status" value="1"/>
</dbReference>
<dbReference type="InterPro" id="IPR000772">
    <property type="entry name" value="Ricin_B_lectin"/>
</dbReference>
<dbReference type="EMBL" id="CP006272">
    <property type="protein sequence ID" value="AGZ44093.1"/>
    <property type="molecule type" value="Genomic_DNA"/>
</dbReference>
<evidence type="ECO:0000256" key="4">
    <source>
        <dbReference type="ARBA" id="ARBA00022963"/>
    </source>
</evidence>
<dbReference type="HOGENOM" id="CLU_015456_1_0_11"/>
<dbReference type="GO" id="GO:0004336">
    <property type="term" value="F:galactosylceramidase activity"/>
    <property type="evidence" value="ECO:0007669"/>
    <property type="project" value="UniProtKB-EC"/>
</dbReference>
<evidence type="ECO:0000313" key="8">
    <source>
        <dbReference type="EMBL" id="AGZ44093.1"/>
    </source>
</evidence>
<dbReference type="GO" id="GO:0016020">
    <property type="term" value="C:membrane"/>
    <property type="evidence" value="ECO:0007669"/>
    <property type="project" value="GOC"/>
</dbReference>
<protein>
    <recommendedName>
        <fullName evidence="2">galactosylceramidase</fullName>
        <ecNumber evidence="2">3.2.1.46</ecNumber>
    </recommendedName>
    <alternativeName>
        <fullName evidence="5">Galactosylceramidase</fullName>
    </alternativeName>
</protein>
<proteinExistence type="inferred from homology"/>
<dbReference type="InterPro" id="IPR035992">
    <property type="entry name" value="Ricin_B-like_lectins"/>
</dbReference>